<proteinExistence type="predicted"/>
<dbReference type="GO" id="GO:0060628">
    <property type="term" value="P:regulation of ER to Golgi vesicle-mediated transport"/>
    <property type="evidence" value="ECO:0007669"/>
    <property type="project" value="TreeGrafter"/>
</dbReference>
<dbReference type="Proteomes" id="UP000268162">
    <property type="component" value="Unassembled WGS sequence"/>
</dbReference>
<dbReference type="PANTHER" id="PTHR13520:SF0">
    <property type="entry name" value="RAD50-INTERACTING PROTEIN 1"/>
    <property type="match status" value="1"/>
</dbReference>
<dbReference type="PROSITE" id="PS51386">
    <property type="entry name" value="RINT1_TIP20"/>
    <property type="match status" value="1"/>
</dbReference>
<protein>
    <submittedName>
        <fullName evidence="1">TIP-1 family-domain-containing protein</fullName>
    </submittedName>
</protein>
<evidence type="ECO:0000313" key="1">
    <source>
        <dbReference type="EMBL" id="RKP35856.1"/>
    </source>
</evidence>
<organism evidence="1 2">
    <name type="scientific">Dimargaris cristalligena</name>
    <dbReference type="NCBI Taxonomy" id="215637"/>
    <lineage>
        <taxon>Eukaryota</taxon>
        <taxon>Fungi</taxon>
        <taxon>Fungi incertae sedis</taxon>
        <taxon>Zoopagomycota</taxon>
        <taxon>Kickxellomycotina</taxon>
        <taxon>Dimargaritomycetes</taxon>
        <taxon>Dimargaritales</taxon>
        <taxon>Dimargaritaceae</taxon>
        <taxon>Dimargaris</taxon>
    </lineage>
</organism>
<sequence>MLTTQHLQHYVNEHFRSVADLTKLDELLPIETKHTTQLHTELCAVRKNTDTLVQELTQATRQSQVEIQRLRSLHETIRQIAVASPDTNPLWADQLLPRHQRLQSLYTVQAYLSTVARANQLGQQIKDEASRNPQRTVALYHQLHDMVFALRTTPNHPPYPNLDQFLDGHLGQVWESIRATLVKRYIECLNALEWPKPIKIPAPKSLGAKLDALQHAFADMLLLERPRGSTSSATHSPGPVLFAMQTLTRPLVVRFRYHFESPRPTNRLDKPEWFLSHVVNSIRDHYPFLEEELQPVLDHSRSHEYRVKDEFIRVWVQCVEEKLRQDRGRYLDEPLLLAHTVQQLVEFDHTLTEVYFYQPPPPILPNGETAPTDWDPMDWPGTVDVLLADQDLFDHWLNAEKEFAADQYNELILDENAWALLYDDLLDPNDPHPTQSAEALFQLVEGIGTTIMAGPIIILAMRG</sequence>
<dbReference type="AlphaFoldDB" id="A0A4P9ZQT6"/>
<name>A0A4P9ZQT6_9FUNG</name>
<dbReference type="Pfam" id="PF04437">
    <property type="entry name" value="RINT1_TIP1"/>
    <property type="match status" value="1"/>
</dbReference>
<evidence type="ECO:0000313" key="2">
    <source>
        <dbReference type="Proteomes" id="UP000268162"/>
    </source>
</evidence>
<dbReference type="GO" id="GO:0070939">
    <property type="term" value="C:Dsl1/NZR complex"/>
    <property type="evidence" value="ECO:0007669"/>
    <property type="project" value="InterPro"/>
</dbReference>
<dbReference type="STRING" id="215637.A0A4P9ZQT6"/>
<dbReference type="InterPro" id="IPR042042">
    <property type="entry name" value="Tip20p_domB"/>
</dbReference>
<dbReference type="GO" id="GO:0006888">
    <property type="term" value="P:endoplasmic reticulum to Golgi vesicle-mediated transport"/>
    <property type="evidence" value="ECO:0007669"/>
    <property type="project" value="InterPro"/>
</dbReference>
<dbReference type="PANTHER" id="PTHR13520">
    <property type="entry name" value="RAD50-INTERACTING PROTEIN 1 RINT-1"/>
    <property type="match status" value="1"/>
</dbReference>
<dbReference type="InterPro" id="IPR007528">
    <property type="entry name" value="RINT1_Tip20"/>
</dbReference>
<dbReference type="GO" id="GO:0006890">
    <property type="term" value="P:retrograde vesicle-mediated transport, Golgi to endoplasmic reticulum"/>
    <property type="evidence" value="ECO:0007669"/>
    <property type="project" value="InterPro"/>
</dbReference>
<accession>A0A4P9ZQT6</accession>
<dbReference type="Gene3D" id="1.20.58.1420">
    <property type="entry name" value="Dsl1p vesicle tethering complex, Tip20p subunit, domain B"/>
    <property type="match status" value="1"/>
</dbReference>
<gene>
    <name evidence="1" type="ORF">BJ085DRAFT_28091</name>
</gene>
<reference evidence="2" key="1">
    <citation type="journal article" date="2018" name="Nat. Microbiol.">
        <title>Leveraging single-cell genomics to expand the fungal tree of life.</title>
        <authorList>
            <person name="Ahrendt S.R."/>
            <person name="Quandt C.A."/>
            <person name="Ciobanu D."/>
            <person name="Clum A."/>
            <person name="Salamov A."/>
            <person name="Andreopoulos B."/>
            <person name="Cheng J.F."/>
            <person name="Woyke T."/>
            <person name="Pelin A."/>
            <person name="Henrissat B."/>
            <person name="Reynolds N.K."/>
            <person name="Benny G.L."/>
            <person name="Smith M.E."/>
            <person name="James T.Y."/>
            <person name="Grigoriev I.V."/>
        </authorList>
    </citation>
    <scope>NUCLEOTIDE SEQUENCE [LARGE SCALE GENOMIC DNA]</scope>
    <source>
        <strain evidence="2">RSA 468</strain>
    </source>
</reference>
<keyword evidence="2" id="KW-1185">Reference proteome</keyword>
<dbReference type="EMBL" id="ML002771">
    <property type="protein sequence ID" value="RKP35856.1"/>
    <property type="molecule type" value="Genomic_DNA"/>
</dbReference>